<organism evidence="1 2">
    <name type="scientific">Solanum verrucosum</name>
    <dbReference type="NCBI Taxonomy" id="315347"/>
    <lineage>
        <taxon>Eukaryota</taxon>
        <taxon>Viridiplantae</taxon>
        <taxon>Streptophyta</taxon>
        <taxon>Embryophyta</taxon>
        <taxon>Tracheophyta</taxon>
        <taxon>Spermatophyta</taxon>
        <taxon>Magnoliopsida</taxon>
        <taxon>eudicotyledons</taxon>
        <taxon>Gunneridae</taxon>
        <taxon>Pentapetalae</taxon>
        <taxon>asterids</taxon>
        <taxon>lamiids</taxon>
        <taxon>Solanales</taxon>
        <taxon>Solanaceae</taxon>
        <taxon>Solanoideae</taxon>
        <taxon>Solaneae</taxon>
        <taxon>Solanum</taxon>
    </lineage>
</organism>
<dbReference type="Proteomes" id="UP001234989">
    <property type="component" value="Chromosome 8"/>
</dbReference>
<proteinExistence type="predicted"/>
<dbReference type="EMBL" id="CP133619">
    <property type="protein sequence ID" value="WMV42840.1"/>
    <property type="molecule type" value="Genomic_DNA"/>
</dbReference>
<name>A0AAF0UBL2_SOLVR</name>
<evidence type="ECO:0000313" key="2">
    <source>
        <dbReference type="Proteomes" id="UP001234989"/>
    </source>
</evidence>
<accession>A0AAF0UBL2</accession>
<gene>
    <name evidence="1" type="ORF">MTR67_036225</name>
</gene>
<evidence type="ECO:0000313" key="1">
    <source>
        <dbReference type="EMBL" id="WMV42840.1"/>
    </source>
</evidence>
<keyword evidence="2" id="KW-1185">Reference proteome</keyword>
<sequence length="90" mass="10100">MTFKHATVAGAFLAVKFENIELTQNGCYHCSEDLIGSYCYCATRELEKSCHLVNDRSCRGDMKIVLERGMDKNSGTLNLLVVFVLERCMG</sequence>
<dbReference type="AlphaFoldDB" id="A0AAF0UBL2"/>
<protein>
    <submittedName>
        <fullName evidence="1">Uncharacterized protein</fullName>
    </submittedName>
</protein>
<reference evidence="1" key="1">
    <citation type="submission" date="2023-08" db="EMBL/GenBank/DDBJ databases">
        <title>A de novo genome assembly of Solanum verrucosum Schlechtendal, a Mexican diploid species geographically isolated from the other diploid A-genome species in potato relatives.</title>
        <authorList>
            <person name="Hosaka K."/>
        </authorList>
    </citation>
    <scope>NUCLEOTIDE SEQUENCE</scope>
    <source>
        <tissue evidence="1">Young leaves</tissue>
    </source>
</reference>